<protein>
    <submittedName>
        <fullName evidence="1">Uncharacterized protein</fullName>
    </submittedName>
</protein>
<dbReference type="Proteomes" id="UP000198341">
    <property type="component" value="Chromosome 7"/>
</dbReference>
<proteinExistence type="predicted"/>
<name>K8F293_9CHLO</name>
<reference evidence="1 2" key="1">
    <citation type="submission" date="2011-10" db="EMBL/GenBank/DDBJ databases">
        <authorList>
            <person name="Genoscope - CEA"/>
        </authorList>
    </citation>
    <scope>NUCLEOTIDE SEQUENCE [LARGE SCALE GENOMIC DNA]</scope>
    <source>
        <strain evidence="1 2">RCC 1105</strain>
    </source>
</reference>
<accession>K8F293</accession>
<dbReference type="RefSeq" id="XP_007512094.1">
    <property type="nucleotide sequence ID" value="XM_007512032.1"/>
</dbReference>
<dbReference type="KEGG" id="bpg:Bathy07g02080"/>
<gene>
    <name evidence="1" type="ORF">Bathy07g02080</name>
</gene>
<sequence>MTGGDEEETRYAKFEYIPNEETWRAKARWNWGSPVGTAHECAKVCRTKFYVEQARALFLEHFTIRDRHDREELKLVLALLMQREGHETGDPNGWNENVAKRLVNAEFEDEEKGFESFVECVRAQVGVEESAGEREVLAKALETLRFVERGP</sequence>
<dbReference type="EMBL" id="FO082272">
    <property type="protein sequence ID" value="CCO66182.1"/>
    <property type="molecule type" value="Genomic_DNA"/>
</dbReference>
<evidence type="ECO:0000313" key="2">
    <source>
        <dbReference type="Proteomes" id="UP000198341"/>
    </source>
</evidence>
<organism evidence="1 2">
    <name type="scientific">Bathycoccus prasinos</name>
    <dbReference type="NCBI Taxonomy" id="41875"/>
    <lineage>
        <taxon>Eukaryota</taxon>
        <taxon>Viridiplantae</taxon>
        <taxon>Chlorophyta</taxon>
        <taxon>Mamiellophyceae</taxon>
        <taxon>Mamiellales</taxon>
        <taxon>Bathycoccaceae</taxon>
        <taxon>Bathycoccus</taxon>
    </lineage>
</organism>
<evidence type="ECO:0000313" key="1">
    <source>
        <dbReference type="EMBL" id="CCO66182.1"/>
    </source>
</evidence>
<dbReference type="AlphaFoldDB" id="K8F293"/>
<dbReference type="GeneID" id="19014697"/>
<keyword evidence="2" id="KW-1185">Reference proteome</keyword>